<dbReference type="Proteomes" id="UP000321413">
    <property type="component" value="Unassembled WGS sequence"/>
</dbReference>
<accession>A0A5C7FWS9</accession>
<feature type="transmembrane region" description="Helical" evidence="1">
    <location>
        <begin position="20"/>
        <end position="39"/>
    </location>
</feature>
<feature type="transmembrane region" description="Helical" evidence="1">
    <location>
        <begin position="156"/>
        <end position="177"/>
    </location>
</feature>
<name>A0A5C7FWS9_9BURK</name>
<dbReference type="RefSeq" id="WP_147936924.1">
    <property type="nucleotide sequence ID" value="NZ_VPFD01000032.1"/>
</dbReference>
<sequence length="211" mass="22608">MSEASRPPGSRGGDGFAGRVAVLIAVLATLGTLFAFLGTSSHNDASLYKTQAAMEKTSAANAWSHYQAKSSRQNLAELAATLPGVDGVRYRDEAERYREEKDVIRKEAERWEAASGESNRRSDEALHRQRQWAAASVAQQIAISLAAVTLLARRTWLLTLTGAVAAFGITLGLFAFMHGNVTALSPIPLLGALVAALLTEGIRRAGRRMDG</sequence>
<gene>
    <name evidence="2" type="ORF">FVD38_22910</name>
</gene>
<comment type="caution">
    <text evidence="2">The sequence shown here is derived from an EMBL/GenBank/DDBJ whole genome shotgun (WGS) entry which is preliminary data.</text>
</comment>
<keyword evidence="1" id="KW-0472">Membrane</keyword>
<dbReference type="InterPro" id="IPR025570">
    <property type="entry name" value="DUF4337"/>
</dbReference>
<feature type="transmembrane region" description="Helical" evidence="1">
    <location>
        <begin position="183"/>
        <end position="202"/>
    </location>
</feature>
<dbReference type="EMBL" id="VPFD01000032">
    <property type="protein sequence ID" value="TXF96825.1"/>
    <property type="molecule type" value="Genomic_DNA"/>
</dbReference>
<protein>
    <submittedName>
        <fullName evidence="2">DUF4337 domain-containing protein</fullName>
    </submittedName>
</protein>
<dbReference type="Pfam" id="PF14235">
    <property type="entry name" value="DUF4337"/>
    <property type="match status" value="1"/>
</dbReference>
<evidence type="ECO:0000256" key="1">
    <source>
        <dbReference type="SAM" id="Phobius"/>
    </source>
</evidence>
<reference evidence="2 3" key="1">
    <citation type="submission" date="2019-08" db="EMBL/GenBank/DDBJ databases">
        <title>Massilia golmudensis sp. nov., isolated from sand in the Qinghai-Tibetan Plateau.</title>
        <authorList>
            <person name="Zhang B."/>
        </authorList>
    </citation>
    <scope>NUCLEOTIDE SEQUENCE [LARGE SCALE GENOMIC DNA]</scope>
    <source>
        <strain evidence="2 3">GEM5</strain>
    </source>
</reference>
<keyword evidence="1" id="KW-1133">Transmembrane helix</keyword>
<proteinExistence type="predicted"/>
<evidence type="ECO:0000313" key="3">
    <source>
        <dbReference type="Proteomes" id="UP000321413"/>
    </source>
</evidence>
<keyword evidence="3" id="KW-1185">Reference proteome</keyword>
<keyword evidence="1" id="KW-0812">Transmembrane</keyword>
<dbReference type="AlphaFoldDB" id="A0A5C7FWS9"/>
<organism evidence="2 3">
    <name type="scientific">Massilia arenae</name>
    <dbReference type="NCBI Taxonomy" id="2603288"/>
    <lineage>
        <taxon>Bacteria</taxon>
        <taxon>Pseudomonadati</taxon>
        <taxon>Pseudomonadota</taxon>
        <taxon>Betaproteobacteria</taxon>
        <taxon>Burkholderiales</taxon>
        <taxon>Oxalobacteraceae</taxon>
        <taxon>Telluria group</taxon>
        <taxon>Massilia</taxon>
    </lineage>
</organism>
<evidence type="ECO:0000313" key="2">
    <source>
        <dbReference type="EMBL" id="TXF96825.1"/>
    </source>
</evidence>